<feature type="chain" id="PRO_5039918293" evidence="6">
    <location>
        <begin position="20"/>
        <end position="112"/>
    </location>
</feature>
<evidence type="ECO:0000313" key="8">
    <source>
        <dbReference type="Proteomes" id="UP000001554"/>
    </source>
</evidence>
<keyword evidence="3" id="KW-0677">Repeat</keyword>
<dbReference type="AlphaFoldDB" id="A0A9J7N8N2"/>
<organism evidence="8 9">
    <name type="scientific">Branchiostoma floridae</name>
    <name type="common">Florida lancelet</name>
    <name type="synonym">Amphioxus</name>
    <dbReference type="NCBI Taxonomy" id="7739"/>
    <lineage>
        <taxon>Eukaryota</taxon>
        <taxon>Metazoa</taxon>
        <taxon>Chordata</taxon>
        <taxon>Cephalochordata</taxon>
        <taxon>Leptocardii</taxon>
        <taxon>Amphioxiformes</taxon>
        <taxon>Branchiostomatidae</taxon>
        <taxon>Branchiostoma</taxon>
    </lineage>
</organism>
<proteinExistence type="predicted"/>
<dbReference type="CDD" id="cd00054">
    <property type="entry name" value="EGF_CA"/>
    <property type="match status" value="1"/>
</dbReference>
<evidence type="ECO:0000313" key="9">
    <source>
        <dbReference type="RefSeq" id="XP_035693770.1"/>
    </source>
</evidence>
<keyword evidence="8" id="KW-1185">Reference proteome</keyword>
<dbReference type="SMART" id="SM00181">
    <property type="entry name" value="EGF"/>
    <property type="match status" value="1"/>
</dbReference>
<keyword evidence="4 5" id="KW-1015">Disulfide bond</keyword>
<sequence length="112" mass="11529">MRLVLFLAVLTAVLAQTLAEEGATELPTGFPAEPTAGPCDGVSCLHGGTCTEQAGGAACVCAPGYQGTQCELETDECSPNPCVHGTCQDLIETDECSPNPYAHGTCQDLIKL</sequence>
<name>A0A9J7N8N2_BRAFL</name>
<dbReference type="SUPFAM" id="SSF57196">
    <property type="entry name" value="EGF/Laminin"/>
    <property type="match status" value="1"/>
</dbReference>
<feature type="domain" description="EGF-like" evidence="7">
    <location>
        <begin position="35"/>
        <end position="71"/>
    </location>
</feature>
<accession>A0A9J7N8N2</accession>
<dbReference type="PANTHER" id="PTHR12916:SF4">
    <property type="entry name" value="UNINFLATABLE, ISOFORM C"/>
    <property type="match status" value="1"/>
</dbReference>
<evidence type="ECO:0000256" key="3">
    <source>
        <dbReference type="ARBA" id="ARBA00022737"/>
    </source>
</evidence>
<dbReference type="KEGG" id="bfo:118427912"/>
<dbReference type="PROSITE" id="PS00022">
    <property type="entry name" value="EGF_1"/>
    <property type="match status" value="1"/>
</dbReference>
<dbReference type="GeneID" id="118427912"/>
<evidence type="ECO:0000256" key="1">
    <source>
        <dbReference type="ARBA" id="ARBA00022536"/>
    </source>
</evidence>
<dbReference type="PROSITE" id="PS01186">
    <property type="entry name" value="EGF_2"/>
    <property type="match status" value="1"/>
</dbReference>
<reference evidence="9" key="2">
    <citation type="submission" date="2025-08" db="UniProtKB">
        <authorList>
            <consortium name="RefSeq"/>
        </authorList>
    </citation>
    <scope>IDENTIFICATION</scope>
    <source>
        <strain evidence="9">S238N-H82</strain>
        <tissue evidence="9">Testes</tissue>
    </source>
</reference>
<dbReference type="InterPro" id="IPR000742">
    <property type="entry name" value="EGF"/>
</dbReference>
<dbReference type="RefSeq" id="XP_035693770.1">
    <property type="nucleotide sequence ID" value="XM_035837877.1"/>
</dbReference>
<dbReference type="Gene3D" id="2.10.25.10">
    <property type="entry name" value="Laminin"/>
    <property type="match status" value="1"/>
</dbReference>
<evidence type="ECO:0000256" key="4">
    <source>
        <dbReference type="ARBA" id="ARBA00023157"/>
    </source>
</evidence>
<dbReference type="PANTHER" id="PTHR12916">
    <property type="entry name" value="CYTOCHROME C OXIDASE POLYPEPTIDE VIC-2"/>
    <property type="match status" value="1"/>
</dbReference>
<feature type="signal peptide" evidence="6">
    <location>
        <begin position="1"/>
        <end position="19"/>
    </location>
</feature>
<keyword evidence="2 6" id="KW-0732">Signal</keyword>
<evidence type="ECO:0000256" key="2">
    <source>
        <dbReference type="ARBA" id="ARBA00022729"/>
    </source>
</evidence>
<dbReference type="InterPro" id="IPR013032">
    <property type="entry name" value="EGF-like_CS"/>
</dbReference>
<dbReference type="PROSITE" id="PS50026">
    <property type="entry name" value="EGF_3"/>
    <property type="match status" value="1"/>
</dbReference>
<keyword evidence="1 5" id="KW-0245">EGF-like domain</keyword>
<dbReference type="Pfam" id="PF12661">
    <property type="entry name" value="hEGF"/>
    <property type="match status" value="1"/>
</dbReference>
<comment type="caution">
    <text evidence="5">Lacks conserved residue(s) required for the propagation of feature annotation.</text>
</comment>
<protein>
    <submittedName>
        <fullName evidence="9">Fibropellin-1-like</fullName>
    </submittedName>
</protein>
<dbReference type="Proteomes" id="UP000001554">
    <property type="component" value="Chromosome 12"/>
</dbReference>
<gene>
    <name evidence="9" type="primary">LOC118427912</name>
</gene>
<evidence type="ECO:0000259" key="7">
    <source>
        <dbReference type="PROSITE" id="PS50026"/>
    </source>
</evidence>
<reference evidence="8" key="1">
    <citation type="journal article" date="2020" name="Nat. Ecol. Evol.">
        <title>Deeply conserved synteny resolves early events in vertebrate evolution.</title>
        <authorList>
            <person name="Simakov O."/>
            <person name="Marletaz F."/>
            <person name="Yue J.X."/>
            <person name="O'Connell B."/>
            <person name="Jenkins J."/>
            <person name="Brandt A."/>
            <person name="Calef R."/>
            <person name="Tung C.H."/>
            <person name="Huang T.K."/>
            <person name="Schmutz J."/>
            <person name="Satoh N."/>
            <person name="Yu J.K."/>
            <person name="Putnam N.H."/>
            <person name="Green R.E."/>
            <person name="Rokhsar D.S."/>
        </authorList>
    </citation>
    <scope>NUCLEOTIDE SEQUENCE [LARGE SCALE GENOMIC DNA]</scope>
    <source>
        <strain evidence="8">S238N-H82</strain>
    </source>
</reference>
<dbReference type="OrthoDB" id="283575at2759"/>
<feature type="disulfide bond" evidence="5">
    <location>
        <begin position="61"/>
        <end position="70"/>
    </location>
</feature>
<evidence type="ECO:0000256" key="6">
    <source>
        <dbReference type="SAM" id="SignalP"/>
    </source>
</evidence>
<evidence type="ECO:0000256" key="5">
    <source>
        <dbReference type="PROSITE-ProRule" id="PRU00076"/>
    </source>
</evidence>